<dbReference type="GO" id="GO:0005829">
    <property type="term" value="C:cytosol"/>
    <property type="evidence" value="ECO:0007669"/>
    <property type="project" value="GOC"/>
</dbReference>
<dbReference type="STRING" id="983967.A0A1E4T0N8"/>
<comment type="subcellular location">
    <subcellularLocation>
        <location evidence="1">Membrane</location>
        <topology evidence="1">Multi-pass membrane protein</topology>
    </subcellularLocation>
</comment>
<evidence type="ECO:0000313" key="6">
    <source>
        <dbReference type="EMBL" id="ODV85304.1"/>
    </source>
</evidence>
<dbReference type="AlphaFoldDB" id="A0A1E4T0N8"/>
<dbReference type="EMBL" id="KV453853">
    <property type="protein sequence ID" value="ODV85304.1"/>
    <property type="molecule type" value="Genomic_DNA"/>
</dbReference>
<evidence type="ECO:0000313" key="7">
    <source>
        <dbReference type="Proteomes" id="UP000094801"/>
    </source>
</evidence>
<keyword evidence="7" id="KW-1185">Reference proteome</keyword>
<dbReference type="InterPro" id="IPR006603">
    <property type="entry name" value="PQ-loop_rpt"/>
</dbReference>
<keyword evidence="2 5" id="KW-0812">Transmembrane</keyword>
<sequence>MAYLTLPPEFIPEISTVINLIMSFTPLVSYGSTILSIRRKKSSQGFSIDICATMLISSSLRIFYYINDPFEYSLLRQCFVMIFIQIWLLKVALKYRDFSSYTDPTTHLEKYDSDWSSLINKFTEINKDETLDDIQEYLSSKDNSWIIIFPVVYGLLKRNIMFIGLILYKICCEILRLFDTHYIRPFNFWQWENESRYWIFLLGYLIVTSLIQFTFNGYEHLGIIFGSTSFLLESLLPLPQIMLFLRLQTVENFKTILLLSWLGGDLTKISYLLYGTDNVGTIFVIAALFQMNLNLIIAYLFFYYKRQDI</sequence>
<dbReference type="GO" id="GO:0042147">
    <property type="term" value="P:retrograde transport, endosome to Golgi"/>
    <property type="evidence" value="ECO:0007669"/>
    <property type="project" value="TreeGrafter"/>
</dbReference>
<evidence type="ECO:0008006" key="8">
    <source>
        <dbReference type="Google" id="ProtNLM"/>
    </source>
</evidence>
<feature type="transmembrane region" description="Helical" evidence="5">
    <location>
        <begin position="14"/>
        <end position="34"/>
    </location>
</feature>
<keyword evidence="4 5" id="KW-0472">Membrane</keyword>
<reference evidence="7" key="1">
    <citation type="submission" date="2016-04" db="EMBL/GenBank/DDBJ databases">
        <title>Comparative genomics of biotechnologically important yeasts.</title>
        <authorList>
            <consortium name="DOE Joint Genome Institute"/>
            <person name="Riley R."/>
            <person name="Haridas S."/>
            <person name="Wolfe K.H."/>
            <person name="Lopes M.R."/>
            <person name="Hittinger C.T."/>
            <person name="Goker M."/>
            <person name="Salamov A."/>
            <person name="Wisecaver J."/>
            <person name="Long T.M."/>
            <person name="Aerts A.L."/>
            <person name="Barry K."/>
            <person name="Choi C."/>
            <person name="Clum A."/>
            <person name="Coughlan A.Y."/>
            <person name="Deshpande S."/>
            <person name="Douglass A.P."/>
            <person name="Hanson S.J."/>
            <person name="Klenk H.-P."/>
            <person name="Labutti K."/>
            <person name="Lapidus A."/>
            <person name="Lindquist E."/>
            <person name="Lipzen A."/>
            <person name="Meier-Kolthoff J.P."/>
            <person name="Ohm R.A."/>
            <person name="Otillar R.P."/>
            <person name="Pangilinan J."/>
            <person name="Peng Y."/>
            <person name="Rokas A."/>
            <person name="Rosa C.A."/>
            <person name="Scheuner C."/>
            <person name="Sibirny A.A."/>
            <person name="Slot J.C."/>
            <person name="Stielow J.B."/>
            <person name="Sun H."/>
            <person name="Kurtzman C.P."/>
            <person name="Blackwell M."/>
            <person name="Grigoriev I.V."/>
            <person name="Jeffries T.W."/>
        </authorList>
    </citation>
    <scope>NUCLEOTIDE SEQUENCE [LARGE SCALE GENOMIC DNA]</scope>
    <source>
        <strain evidence="7">NRRL YB-2248</strain>
    </source>
</reference>
<dbReference type="GO" id="GO:0045332">
    <property type="term" value="P:phospholipid translocation"/>
    <property type="evidence" value="ECO:0007669"/>
    <property type="project" value="TreeGrafter"/>
</dbReference>
<dbReference type="GO" id="GO:0005802">
    <property type="term" value="C:trans-Golgi network"/>
    <property type="evidence" value="ECO:0007669"/>
    <property type="project" value="TreeGrafter"/>
</dbReference>
<dbReference type="GO" id="GO:0016020">
    <property type="term" value="C:membrane"/>
    <property type="evidence" value="ECO:0007669"/>
    <property type="project" value="UniProtKB-SubCell"/>
</dbReference>
<feature type="non-terminal residue" evidence="6">
    <location>
        <position position="309"/>
    </location>
</feature>
<evidence type="ECO:0000256" key="5">
    <source>
        <dbReference type="SAM" id="Phobius"/>
    </source>
</evidence>
<evidence type="ECO:0000256" key="3">
    <source>
        <dbReference type="ARBA" id="ARBA00022989"/>
    </source>
</evidence>
<dbReference type="OrthoDB" id="292213at2759"/>
<dbReference type="InterPro" id="IPR052241">
    <property type="entry name" value="SLC66/Scramblase_ANY1"/>
</dbReference>
<feature type="transmembrane region" description="Helical" evidence="5">
    <location>
        <begin position="280"/>
        <end position="304"/>
    </location>
</feature>
<evidence type="ECO:0000256" key="4">
    <source>
        <dbReference type="ARBA" id="ARBA00023136"/>
    </source>
</evidence>
<protein>
    <recommendedName>
        <fullName evidence="8">PQ-loop repeat-containing protein</fullName>
    </recommendedName>
</protein>
<keyword evidence="3 5" id="KW-1133">Transmembrane helix</keyword>
<feature type="transmembrane region" description="Helical" evidence="5">
    <location>
        <begin position="72"/>
        <end position="93"/>
    </location>
</feature>
<organism evidence="6 7">
    <name type="scientific">[Candida] arabinofermentans NRRL YB-2248</name>
    <dbReference type="NCBI Taxonomy" id="983967"/>
    <lineage>
        <taxon>Eukaryota</taxon>
        <taxon>Fungi</taxon>
        <taxon>Dikarya</taxon>
        <taxon>Ascomycota</taxon>
        <taxon>Saccharomycotina</taxon>
        <taxon>Pichiomycetes</taxon>
        <taxon>Pichiales</taxon>
        <taxon>Pichiaceae</taxon>
        <taxon>Ogataea</taxon>
        <taxon>Ogataea/Candida clade</taxon>
    </lineage>
</organism>
<dbReference type="Gene3D" id="1.20.1280.290">
    <property type="match status" value="1"/>
</dbReference>
<dbReference type="Proteomes" id="UP000094801">
    <property type="component" value="Unassembled WGS sequence"/>
</dbReference>
<dbReference type="Pfam" id="PF04193">
    <property type="entry name" value="PQ-loop"/>
    <property type="match status" value="1"/>
</dbReference>
<evidence type="ECO:0000256" key="1">
    <source>
        <dbReference type="ARBA" id="ARBA00004141"/>
    </source>
</evidence>
<gene>
    <name evidence="6" type="ORF">CANARDRAFT_190760</name>
</gene>
<dbReference type="GO" id="GO:0005768">
    <property type="term" value="C:endosome"/>
    <property type="evidence" value="ECO:0007669"/>
    <property type="project" value="TreeGrafter"/>
</dbReference>
<feature type="transmembrane region" description="Helical" evidence="5">
    <location>
        <begin position="197"/>
        <end position="215"/>
    </location>
</feature>
<accession>A0A1E4T0N8</accession>
<name>A0A1E4T0N8_9ASCO</name>
<proteinExistence type="predicted"/>
<dbReference type="PANTHER" id="PTHR14856:SF9">
    <property type="entry name" value="PQ-LOOP REPEAT-CONTAINING PROTEIN 1"/>
    <property type="match status" value="1"/>
</dbReference>
<dbReference type="PANTHER" id="PTHR14856">
    <property type="entry name" value="PQ-LOOP REPEAT-CONTAINING PROTEIN 1-LIKE PROTEIN"/>
    <property type="match status" value="1"/>
</dbReference>
<evidence type="ECO:0000256" key="2">
    <source>
        <dbReference type="ARBA" id="ARBA00022692"/>
    </source>
</evidence>